<evidence type="ECO:0000256" key="3">
    <source>
        <dbReference type="ARBA" id="ARBA00022737"/>
    </source>
</evidence>
<feature type="region of interest" description="Disordered" evidence="5">
    <location>
        <begin position="68"/>
        <end position="120"/>
    </location>
</feature>
<dbReference type="PROSITE" id="PS50082">
    <property type="entry name" value="WD_REPEATS_2"/>
    <property type="match status" value="1"/>
</dbReference>
<dbReference type="PANTHER" id="PTHR10814">
    <property type="entry name" value="TRANSDUCIN-LIKE ENHANCER PROTEIN"/>
    <property type="match status" value="1"/>
</dbReference>
<keyword evidence="2 4" id="KW-0853">WD repeat</keyword>
<comment type="similarity">
    <text evidence="1">Belongs to the WD repeat Groucho/TLE family.</text>
</comment>
<reference evidence="6 7" key="1">
    <citation type="submission" date="2024-08" db="EMBL/GenBank/DDBJ databases">
        <title>The draft genome of Apodemus speciosus.</title>
        <authorList>
            <person name="Nabeshima K."/>
            <person name="Suzuki S."/>
            <person name="Onuma M."/>
        </authorList>
    </citation>
    <scope>NUCLEOTIDE SEQUENCE [LARGE SCALE GENOMIC DNA]</scope>
    <source>
        <strain evidence="6">IB14-021</strain>
    </source>
</reference>
<evidence type="ECO:0000313" key="6">
    <source>
        <dbReference type="EMBL" id="GAB1295413.1"/>
    </source>
</evidence>
<feature type="region of interest" description="Disordered" evidence="5">
    <location>
        <begin position="145"/>
        <end position="182"/>
    </location>
</feature>
<feature type="compositionally biased region" description="Basic and acidic residues" evidence="5">
    <location>
        <begin position="155"/>
        <end position="170"/>
    </location>
</feature>
<protein>
    <submittedName>
        <fullName evidence="6">Transducin-like enhancer protein 6</fullName>
    </submittedName>
</protein>
<comment type="caution">
    <text evidence="6">The sequence shown here is derived from an EMBL/GenBank/DDBJ whole genome shotgun (WGS) entry which is preliminary data.</text>
</comment>
<dbReference type="InterPro" id="IPR019775">
    <property type="entry name" value="WD40_repeat_CS"/>
</dbReference>
<evidence type="ECO:0000256" key="4">
    <source>
        <dbReference type="PROSITE-ProRule" id="PRU00221"/>
    </source>
</evidence>
<sequence length="582" mass="64415">MTSHGQSAFGGILPSNFSSRYLSIMYQVLEEQNSILSKMVTHLDNISSLLDQAENYYLKIGLFSRTTQNSAKKEDKQVPESAVPQDPKFKATPGPQLSTRRRSLSEADEPQTPQPVWDKEPHLWQGFLTQELWKLFVDRRQKNQQECGGEGFSQESKDSDLSDSKPEPQARHRSSLSDSAHPFLIKSPSDLLVGYQEDISQPQSETQESSGRADKFLKPLSWDSEVSESSWKRPGTSLWQSERLIVPRELQKVRVLKHQELLLAAAVGSVTPHVFTCSQSGIKVWNLMSQVVEDRHPESHLQCSIQTSRASLRTCLLSSNSRTLFAGGYNLPGVIVWDLAVPSLYEKCQLPCEGLSCQALASTEENMILAGFADGTVRIWDLRTRALGHGRAEVQDNLQEPVLPLSGFLEHDSPLPTEQPGSHLVDLKGPTSAAKSLVVKDDKVWTGGLDACLRCWDLRMAKVVLEYPIQSQIMSLSHSPTEDWLLLGLADGQHYLFGSKRSLVLAVGTKGRTILGLKFSPNGQWWASVGMDNLLSVHSMPTGAKLFQVPEAATVRCLDVTENGRLIVTGSGSCASVYHIKA</sequence>
<keyword evidence="7" id="KW-1185">Reference proteome</keyword>
<keyword evidence="3" id="KW-0677">Repeat</keyword>
<feature type="repeat" description="WD" evidence="4">
    <location>
        <begin position="362"/>
        <end position="384"/>
    </location>
</feature>
<dbReference type="Gene3D" id="2.130.10.10">
    <property type="entry name" value="YVTN repeat-like/Quinoprotein amine dehydrogenase"/>
    <property type="match status" value="1"/>
</dbReference>
<dbReference type="EMBL" id="BAAFST010000010">
    <property type="protein sequence ID" value="GAB1295413.1"/>
    <property type="molecule type" value="Genomic_DNA"/>
</dbReference>
<evidence type="ECO:0000313" key="7">
    <source>
        <dbReference type="Proteomes" id="UP001623349"/>
    </source>
</evidence>
<name>A0ABQ0F807_APOSI</name>
<dbReference type="SMART" id="SM00320">
    <property type="entry name" value="WD40"/>
    <property type="match status" value="6"/>
</dbReference>
<evidence type="ECO:0000256" key="5">
    <source>
        <dbReference type="SAM" id="MobiDB-lite"/>
    </source>
</evidence>
<organism evidence="6 7">
    <name type="scientific">Apodemus speciosus</name>
    <name type="common">Large Japanese field mouse</name>
    <dbReference type="NCBI Taxonomy" id="105296"/>
    <lineage>
        <taxon>Eukaryota</taxon>
        <taxon>Metazoa</taxon>
        <taxon>Chordata</taxon>
        <taxon>Craniata</taxon>
        <taxon>Vertebrata</taxon>
        <taxon>Euteleostomi</taxon>
        <taxon>Mammalia</taxon>
        <taxon>Eutheria</taxon>
        <taxon>Euarchontoglires</taxon>
        <taxon>Glires</taxon>
        <taxon>Rodentia</taxon>
        <taxon>Myomorpha</taxon>
        <taxon>Muroidea</taxon>
        <taxon>Muridae</taxon>
        <taxon>Murinae</taxon>
        <taxon>Apodemus</taxon>
    </lineage>
</organism>
<dbReference type="PROSITE" id="PS00678">
    <property type="entry name" value="WD_REPEATS_1"/>
    <property type="match status" value="1"/>
</dbReference>
<evidence type="ECO:0000256" key="2">
    <source>
        <dbReference type="ARBA" id="ARBA00022574"/>
    </source>
</evidence>
<dbReference type="SUPFAM" id="SSF50978">
    <property type="entry name" value="WD40 repeat-like"/>
    <property type="match status" value="1"/>
</dbReference>
<dbReference type="PANTHER" id="PTHR10814:SF2">
    <property type="entry name" value="TRANSDUCIN-LIKE ENHANCER PROTEIN 6"/>
    <property type="match status" value="1"/>
</dbReference>
<gene>
    <name evidence="6" type="ORF">APTSU1_001064700</name>
</gene>
<dbReference type="InterPro" id="IPR009146">
    <property type="entry name" value="Groucho_enhance"/>
</dbReference>
<dbReference type="Pfam" id="PF00400">
    <property type="entry name" value="WD40"/>
    <property type="match status" value="2"/>
</dbReference>
<dbReference type="InterPro" id="IPR001680">
    <property type="entry name" value="WD40_rpt"/>
</dbReference>
<proteinExistence type="inferred from homology"/>
<dbReference type="Proteomes" id="UP001623349">
    <property type="component" value="Unassembled WGS sequence"/>
</dbReference>
<dbReference type="InterPro" id="IPR036322">
    <property type="entry name" value="WD40_repeat_dom_sf"/>
</dbReference>
<accession>A0ABQ0F807</accession>
<dbReference type="InterPro" id="IPR015943">
    <property type="entry name" value="WD40/YVTN_repeat-like_dom_sf"/>
</dbReference>
<evidence type="ECO:0000256" key="1">
    <source>
        <dbReference type="ARBA" id="ARBA00005969"/>
    </source>
</evidence>